<dbReference type="KEGG" id="des:DSOUD_1028"/>
<dbReference type="EMBL" id="CP010802">
    <property type="protein sequence ID" value="ALC15814.1"/>
    <property type="molecule type" value="Genomic_DNA"/>
</dbReference>
<accession>A0A0M4D190</accession>
<gene>
    <name evidence="1" type="ORF">DSOUD_1028</name>
</gene>
<dbReference type="AlphaFoldDB" id="A0A0M4D190"/>
<reference evidence="1 2" key="1">
    <citation type="submission" date="2015-07" db="EMBL/GenBank/DDBJ databases">
        <title>Isolation and Genomic Characterization of a Novel Halophilic Metal-Reducing Deltaproteobacterium from the Deep Subsurface.</title>
        <authorList>
            <person name="Badalamenti J.P."/>
            <person name="Summers Z.M."/>
            <person name="Gralnick J.A."/>
            <person name="Bond D.R."/>
        </authorList>
    </citation>
    <scope>NUCLEOTIDE SEQUENCE [LARGE SCALE GENOMIC DNA]</scope>
    <source>
        <strain evidence="1 2">WTL</strain>
    </source>
</reference>
<sequence length="141" mass="15808">MGIFAKMFGSQPEYPELETDTAAAGQLKAIRGHLEKLAREVSDPLEVVPGENGGYVFIGKPPKRFGIAWIEGDEVKSFKSLMAEHNLSAQTINRVSDELREAYQHHQEADRYRATIAERDVVITPSEPLAMEVREILSRLN</sequence>
<evidence type="ECO:0000313" key="2">
    <source>
        <dbReference type="Proteomes" id="UP000057158"/>
    </source>
</evidence>
<name>A0A0M4D190_9BACT</name>
<evidence type="ECO:0000313" key="1">
    <source>
        <dbReference type="EMBL" id="ALC15814.1"/>
    </source>
</evidence>
<dbReference type="RefSeq" id="WP_053549979.1">
    <property type="nucleotide sequence ID" value="NZ_CP010802.1"/>
</dbReference>
<dbReference type="Proteomes" id="UP000057158">
    <property type="component" value="Chromosome"/>
</dbReference>
<protein>
    <submittedName>
        <fullName evidence="1">Uncharacterized protein</fullName>
    </submittedName>
</protein>
<dbReference type="OrthoDB" id="8899715at2"/>
<dbReference type="PATRIC" id="fig|1603606.3.peg.1130"/>
<organism evidence="1 2">
    <name type="scientific">Desulfuromonas soudanensis</name>
    <dbReference type="NCBI Taxonomy" id="1603606"/>
    <lineage>
        <taxon>Bacteria</taxon>
        <taxon>Pseudomonadati</taxon>
        <taxon>Thermodesulfobacteriota</taxon>
        <taxon>Desulfuromonadia</taxon>
        <taxon>Desulfuromonadales</taxon>
        <taxon>Desulfuromonadaceae</taxon>
        <taxon>Desulfuromonas</taxon>
    </lineage>
</organism>
<keyword evidence="2" id="KW-1185">Reference proteome</keyword>
<proteinExistence type="predicted"/>